<protein>
    <submittedName>
        <fullName evidence="1">Uncharacterized protein</fullName>
    </submittedName>
</protein>
<comment type="caution">
    <text evidence="1">The sequence shown here is derived from an EMBL/GenBank/DDBJ whole genome shotgun (WGS) entry which is preliminary data.</text>
</comment>
<accession>A0ACC6U5I1</accession>
<dbReference type="Proteomes" id="UP001558850">
    <property type="component" value="Unassembled WGS sequence"/>
</dbReference>
<proteinExistence type="predicted"/>
<organism evidence="1 2">
    <name type="scientific">Paraburkholderia phymatum</name>
    <dbReference type="NCBI Taxonomy" id="148447"/>
    <lineage>
        <taxon>Bacteria</taxon>
        <taxon>Pseudomonadati</taxon>
        <taxon>Pseudomonadota</taxon>
        <taxon>Betaproteobacteria</taxon>
        <taxon>Burkholderiales</taxon>
        <taxon>Burkholderiaceae</taxon>
        <taxon>Paraburkholderia</taxon>
    </lineage>
</organism>
<keyword evidence="2" id="KW-1185">Reference proteome</keyword>
<reference evidence="1" key="1">
    <citation type="submission" date="2024-07" db="EMBL/GenBank/DDBJ databases">
        <title>A survey of Mimosa microsymbionts across Brazilian biomes reveals a high diversity of Paraburkholderia nodulating endemic species, but also that Cupriavidus is common as a symbiont of widespread species.</title>
        <authorList>
            <person name="Rouws L."/>
            <person name="Barauna A."/>
            <person name="Beukes C."/>
            <person name="Rouws J.R.C."/>
            <person name="De Faria S.M."/>
            <person name="Gross E."/>
            <person name="Bueno Dos Reis Junior F."/>
            <person name="Simon M.F."/>
            <person name="Maluk M."/>
            <person name="Odee D.W."/>
            <person name="Kenicer G."/>
            <person name="Young J.P.W."/>
            <person name="Reis V.M."/>
            <person name="Zilli J."/>
            <person name="James E.K."/>
        </authorList>
    </citation>
    <scope>NUCLEOTIDE SEQUENCE</scope>
    <source>
        <strain evidence="1">EG181B</strain>
    </source>
</reference>
<dbReference type="EMBL" id="JBFRCH010000015">
    <property type="protein sequence ID" value="MEX3934814.1"/>
    <property type="molecule type" value="Genomic_DNA"/>
</dbReference>
<gene>
    <name evidence="1" type="ORF">AB4Y32_24005</name>
</gene>
<sequence>MGRKANADRAHAIDHIRSCTKRMGHVEGPKKAREDFLHVAASTWSRWVGDAIGDARYAAGRPAAEQLTAEVARLVPSPGDLSPGVVAERPAIARDAAKFFKETLVDLQEDAKLMREFSTTTGPDGVRKLKNPIVMKDSARMRVDTLRMIIDLSESVYDQQRMQSMFDAIVEEIGKESRECAMRIISRLRDLNAQFGMVFGDSTPTAWRGTQAGNR</sequence>
<name>A0ACC6U5I1_9BURK</name>
<evidence type="ECO:0000313" key="2">
    <source>
        <dbReference type="Proteomes" id="UP001558850"/>
    </source>
</evidence>
<evidence type="ECO:0000313" key="1">
    <source>
        <dbReference type="EMBL" id="MEX3934814.1"/>
    </source>
</evidence>